<comment type="subcellular location">
    <subcellularLocation>
        <location evidence="1">Nucleus</location>
    </subcellularLocation>
</comment>
<dbReference type="PIRSF" id="PIRSF037240">
    <property type="entry name" value="RNA_polIII_Trep_MAF1"/>
    <property type="match status" value="1"/>
</dbReference>
<evidence type="ECO:0000256" key="1">
    <source>
        <dbReference type="PIRNR" id="PIRNR037240"/>
    </source>
</evidence>
<dbReference type="GO" id="GO:0016480">
    <property type="term" value="P:negative regulation of transcription by RNA polymerase III"/>
    <property type="evidence" value="ECO:0007669"/>
    <property type="project" value="UniProtKB-UniRule"/>
</dbReference>
<dbReference type="PANTHER" id="PTHR22504:SF0">
    <property type="entry name" value="REPRESSOR OF RNA POLYMERASE III TRANSCRIPTION MAF1 HOMOLOG"/>
    <property type="match status" value="1"/>
</dbReference>
<gene>
    <name evidence="2" type="ORF">K470DRAFT_251735</name>
</gene>
<dbReference type="GO" id="GO:0000994">
    <property type="term" value="F:RNA polymerase III core binding"/>
    <property type="evidence" value="ECO:0007669"/>
    <property type="project" value="TreeGrafter"/>
</dbReference>
<keyword evidence="3" id="KW-1185">Reference proteome</keyword>
<dbReference type="PANTHER" id="PTHR22504">
    <property type="entry name" value="REPRESSOR OF RNA POLYMERASE III TRANSCRIPTION MAF1"/>
    <property type="match status" value="1"/>
</dbReference>
<sequence length="295" mass="33746">MKYVPLPQFDIVSQALNFSTIDKHVVGGCDLLITKPAKQDKKLCKKIYATLDEQHESNLQLARTVSRFRKTYGSAPTGVSLPTEIDVSCKSAFGPLSQKRARKTLAHLIATLNASHTDYDFSLDLRPSDFRRVTSLRRLMYDIDSELYHLRRGPCFPPSLVSDTPPKTAPPVFNERGLAVWSVRMWALIDDQIKLHQSELYRWAPQNNPLTLYEGDMWSKHYLFYNRREKRVCYLHYRVASALSRSAPSGLIVPDGYESDSWCETDEYDEPMNDLPCFGDDCAEESVDFTGNMDM</sequence>
<keyword evidence="1" id="KW-0539">Nucleus</keyword>
<dbReference type="Gene3D" id="3.40.1000.50">
    <property type="entry name" value="Repressor of RNA polymerase III transcription Maf1"/>
    <property type="match status" value="1"/>
</dbReference>
<reference evidence="2" key="1">
    <citation type="journal article" date="2020" name="Stud. Mycol.">
        <title>101 Dothideomycetes genomes: a test case for predicting lifestyles and emergence of pathogens.</title>
        <authorList>
            <person name="Haridas S."/>
            <person name="Albert R."/>
            <person name="Binder M."/>
            <person name="Bloem J."/>
            <person name="Labutti K."/>
            <person name="Salamov A."/>
            <person name="Andreopoulos B."/>
            <person name="Baker S."/>
            <person name="Barry K."/>
            <person name="Bills G."/>
            <person name="Bluhm B."/>
            <person name="Cannon C."/>
            <person name="Castanera R."/>
            <person name="Culley D."/>
            <person name="Daum C."/>
            <person name="Ezra D."/>
            <person name="Gonzalez J."/>
            <person name="Henrissat B."/>
            <person name="Kuo A."/>
            <person name="Liang C."/>
            <person name="Lipzen A."/>
            <person name="Lutzoni F."/>
            <person name="Magnuson J."/>
            <person name="Mondo S."/>
            <person name="Nolan M."/>
            <person name="Ohm R."/>
            <person name="Pangilinan J."/>
            <person name="Park H.-J."/>
            <person name="Ramirez L."/>
            <person name="Alfaro M."/>
            <person name="Sun H."/>
            <person name="Tritt A."/>
            <person name="Yoshinaga Y."/>
            <person name="Zwiers L.-H."/>
            <person name="Turgeon B."/>
            <person name="Goodwin S."/>
            <person name="Spatafora J."/>
            <person name="Crous P."/>
            <person name="Grigoriev I."/>
        </authorList>
    </citation>
    <scope>NUCLEOTIDE SEQUENCE</scope>
    <source>
        <strain evidence="2">CBS 480.64</strain>
    </source>
</reference>
<dbReference type="Pfam" id="PF09174">
    <property type="entry name" value="Maf1"/>
    <property type="match status" value="1"/>
</dbReference>
<dbReference type="GO" id="GO:0005634">
    <property type="term" value="C:nucleus"/>
    <property type="evidence" value="ECO:0007669"/>
    <property type="project" value="UniProtKB-SubCell"/>
</dbReference>
<dbReference type="InterPro" id="IPR015257">
    <property type="entry name" value="Maf1"/>
</dbReference>
<evidence type="ECO:0000313" key="2">
    <source>
        <dbReference type="EMBL" id="KAF2858216.1"/>
    </source>
</evidence>
<dbReference type="OrthoDB" id="277029at2759"/>
<keyword evidence="1" id="KW-0805">Transcription regulation</keyword>
<comment type="function">
    <text evidence="1">Mediator of diverse signals that repress RNA polymerase III transcription. Inhibits the de novo assembly of TFIIIB onto DNA.</text>
</comment>
<evidence type="ECO:0000313" key="3">
    <source>
        <dbReference type="Proteomes" id="UP000799421"/>
    </source>
</evidence>
<keyword evidence="1" id="KW-0804">Transcription</keyword>
<dbReference type="AlphaFoldDB" id="A0A6A7BSD9"/>
<proteinExistence type="inferred from homology"/>
<comment type="similarity">
    <text evidence="1">Belongs to the MAF1 family.</text>
</comment>
<name>A0A6A7BSD9_9PEZI</name>
<accession>A0A6A7BSD9</accession>
<dbReference type="Proteomes" id="UP000799421">
    <property type="component" value="Unassembled WGS sequence"/>
</dbReference>
<keyword evidence="1" id="KW-0678">Repressor</keyword>
<organism evidence="2 3">
    <name type="scientific">Piedraia hortae CBS 480.64</name>
    <dbReference type="NCBI Taxonomy" id="1314780"/>
    <lineage>
        <taxon>Eukaryota</taxon>
        <taxon>Fungi</taxon>
        <taxon>Dikarya</taxon>
        <taxon>Ascomycota</taxon>
        <taxon>Pezizomycotina</taxon>
        <taxon>Dothideomycetes</taxon>
        <taxon>Dothideomycetidae</taxon>
        <taxon>Capnodiales</taxon>
        <taxon>Piedraiaceae</taxon>
        <taxon>Piedraia</taxon>
    </lineage>
</organism>
<dbReference type="EMBL" id="MU006015">
    <property type="protein sequence ID" value="KAF2858216.1"/>
    <property type="molecule type" value="Genomic_DNA"/>
</dbReference>
<dbReference type="InterPro" id="IPR038564">
    <property type="entry name" value="Maf1_sf"/>
</dbReference>
<protein>
    <recommendedName>
        <fullName evidence="1">Repressor of RNA polymerase III transcription MAF1</fullName>
    </recommendedName>
</protein>